<dbReference type="SUPFAM" id="SSF53098">
    <property type="entry name" value="Ribonuclease H-like"/>
    <property type="match status" value="1"/>
</dbReference>
<accession>A0A6P9EBG0</accession>
<name>A0A6P9EBG0_JUGRE</name>
<keyword evidence="3" id="KW-0611">Plant defense</keyword>
<dbReference type="PANTHER" id="PTHR23272">
    <property type="entry name" value="BED FINGER-RELATED"/>
    <property type="match status" value="1"/>
</dbReference>
<dbReference type="GO" id="GO:0006952">
    <property type="term" value="P:defense response"/>
    <property type="evidence" value="ECO:0007669"/>
    <property type="project" value="UniProtKB-KW"/>
</dbReference>
<reference evidence="8" key="1">
    <citation type="submission" date="2025-08" db="UniProtKB">
        <authorList>
            <consortium name="RefSeq"/>
        </authorList>
    </citation>
    <scope>IDENTIFICATION</scope>
    <source>
        <tissue evidence="8">Leaves</tissue>
    </source>
</reference>
<dbReference type="AlphaFoldDB" id="A0A6P9EBG0"/>
<evidence type="ECO:0000256" key="1">
    <source>
        <dbReference type="ARBA" id="ARBA00022737"/>
    </source>
</evidence>
<keyword evidence="4" id="KW-0175">Coiled coil</keyword>
<gene>
    <name evidence="8" type="primary">LOC118344687</name>
</gene>
<dbReference type="PANTHER" id="PTHR23272:SF161">
    <property type="entry name" value="ZINC FINGER BED DOMAIN-CONTAINING PROTEIN RICESLEEPER 1-LIKE"/>
    <property type="match status" value="1"/>
</dbReference>
<keyword evidence="2" id="KW-0547">Nucleotide-binding</keyword>
<dbReference type="GO" id="GO:0046983">
    <property type="term" value="F:protein dimerization activity"/>
    <property type="evidence" value="ECO:0007669"/>
    <property type="project" value="InterPro"/>
</dbReference>
<keyword evidence="7" id="KW-1185">Reference proteome</keyword>
<dbReference type="KEGG" id="jre:118344687"/>
<dbReference type="GeneID" id="118344687"/>
<evidence type="ECO:0000259" key="5">
    <source>
        <dbReference type="Pfam" id="PF05699"/>
    </source>
</evidence>
<feature type="domain" description="HAT C-terminal dimerisation" evidence="5">
    <location>
        <begin position="36"/>
        <end position="83"/>
    </location>
</feature>
<dbReference type="Pfam" id="PF05699">
    <property type="entry name" value="Dimer_Tnp_hAT"/>
    <property type="match status" value="1"/>
</dbReference>
<dbReference type="OrthoDB" id="1937594at2759"/>
<organism evidence="7 8">
    <name type="scientific">Juglans regia</name>
    <name type="common">English walnut</name>
    <dbReference type="NCBI Taxonomy" id="51240"/>
    <lineage>
        <taxon>Eukaryota</taxon>
        <taxon>Viridiplantae</taxon>
        <taxon>Streptophyta</taxon>
        <taxon>Embryophyta</taxon>
        <taxon>Tracheophyta</taxon>
        <taxon>Spermatophyta</taxon>
        <taxon>Magnoliopsida</taxon>
        <taxon>eudicotyledons</taxon>
        <taxon>Gunneridae</taxon>
        <taxon>Pentapetalae</taxon>
        <taxon>rosids</taxon>
        <taxon>fabids</taxon>
        <taxon>Fagales</taxon>
        <taxon>Juglandaceae</taxon>
        <taxon>Juglans</taxon>
    </lineage>
</organism>
<sequence>MTISTSRYKQYQVSKGIVESESEFNKYFVGSLEGLTPDFDILMWWNVNSSKFPIIAYIARDVLVIPISAITSESAFALGKKAMAELLLSAFLEVLFDRVASPELLKFAHREGLRKQLDKWRETMERIREVLDDAEEKQ</sequence>
<evidence type="ECO:0000259" key="6">
    <source>
        <dbReference type="Pfam" id="PF18052"/>
    </source>
</evidence>
<feature type="domain" description="Disease resistance N-terminal" evidence="6">
    <location>
        <begin position="88"/>
        <end position="138"/>
    </location>
</feature>
<feature type="coiled-coil region" evidence="4">
    <location>
        <begin position="110"/>
        <end position="137"/>
    </location>
</feature>
<dbReference type="InterPro" id="IPR041118">
    <property type="entry name" value="Rx_N"/>
</dbReference>
<dbReference type="Pfam" id="PF18052">
    <property type="entry name" value="Rx_N"/>
    <property type="match status" value="1"/>
</dbReference>
<dbReference type="RefSeq" id="XP_035541688.1">
    <property type="nucleotide sequence ID" value="XM_035685795.1"/>
</dbReference>
<proteinExistence type="predicted"/>
<dbReference type="Proteomes" id="UP000235220">
    <property type="component" value="Chromosome 15"/>
</dbReference>
<evidence type="ECO:0000256" key="3">
    <source>
        <dbReference type="ARBA" id="ARBA00022821"/>
    </source>
</evidence>
<keyword evidence="1" id="KW-0677">Repeat</keyword>
<dbReference type="InterPro" id="IPR008906">
    <property type="entry name" value="HATC_C_dom"/>
</dbReference>
<evidence type="ECO:0000313" key="7">
    <source>
        <dbReference type="Proteomes" id="UP000235220"/>
    </source>
</evidence>
<evidence type="ECO:0000313" key="8">
    <source>
        <dbReference type="RefSeq" id="XP_035541688.1"/>
    </source>
</evidence>
<dbReference type="InterPro" id="IPR012337">
    <property type="entry name" value="RNaseH-like_sf"/>
</dbReference>
<evidence type="ECO:0000256" key="4">
    <source>
        <dbReference type="SAM" id="Coils"/>
    </source>
</evidence>
<protein>
    <submittedName>
        <fullName evidence="8">Zinc finger BED domain-containing protein DAYSLEEPER-like</fullName>
    </submittedName>
</protein>
<dbReference type="GO" id="GO:0000166">
    <property type="term" value="F:nucleotide binding"/>
    <property type="evidence" value="ECO:0007669"/>
    <property type="project" value="UniProtKB-KW"/>
</dbReference>
<dbReference type="InParanoid" id="A0A6P9EBG0"/>
<evidence type="ECO:0000256" key="2">
    <source>
        <dbReference type="ARBA" id="ARBA00022741"/>
    </source>
</evidence>